<accession>A0ABD1ERV4</accession>
<feature type="domain" description="Rho-GAP" evidence="2">
    <location>
        <begin position="50"/>
        <end position="243"/>
    </location>
</feature>
<dbReference type="SMART" id="SM00324">
    <property type="entry name" value="RhoGAP"/>
    <property type="match status" value="1"/>
</dbReference>
<dbReference type="AlphaFoldDB" id="A0ABD1ERV4"/>
<feature type="region of interest" description="Disordered" evidence="1">
    <location>
        <begin position="336"/>
        <end position="369"/>
    </location>
</feature>
<feature type="region of interest" description="Disordered" evidence="1">
    <location>
        <begin position="764"/>
        <end position="783"/>
    </location>
</feature>
<dbReference type="SUPFAM" id="SSF48350">
    <property type="entry name" value="GTPase activation domain, GAP"/>
    <property type="match status" value="1"/>
</dbReference>
<organism evidence="3 4">
    <name type="scientific">Hypothenemus hampei</name>
    <name type="common">Coffee berry borer</name>
    <dbReference type="NCBI Taxonomy" id="57062"/>
    <lineage>
        <taxon>Eukaryota</taxon>
        <taxon>Metazoa</taxon>
        <taxon>Ecdysozoa</taxon>
        <taxon>Arthropoda</taxon>
        <taxon>Hexapoda</taxon>
        <taxon>Insecta</taxon>
        <taxon>Pterygota</taxon>
        <taxon>Neoptera</taxon>
        <taxon>Endopterygota</taxon>
        <taxon>Coleoptera</taxon>
        <taxon>Polyphaga</taxon>
        <taxon>Cucujiformia</taxon>
        <taxon>Curculionidae</taxon>
        <taxon>Scolytinae</taxon>
        <taxon>Hypothenemus</taxon>
    </lineage>
</organism>
<dbReference type="InterPro" id="IPR000198">
    <property type="entry name" value="RhoGAP_dom"/>
</dbReference>
<protein>
    <recommendedName>
        <fullName evidence="2">Rho-GAP domain-containing protein</fullName>
    </recommendedName>
</protein>
<dbReference type="InterPro" id="IPR042869">
    <property type="entry name" value="ARHGAP11A/B"/>
</dbReference>
<name>A0ABD1ERV4_HYPHA</name>
<evidence type="ECO:0000313" key="3">
    <source>
        <dbReference type="EMBL" id="KAL1501514.1"/>
    </source>
</evidence>
<dbReference type="Pfam" id="PF00620">
    <property type="entry name" value="RhoGAP"/>
    <property type="match status" value="1"/>
</dbReference>
<evidence type="ECO:0000259" key="2">
    <source>
        <dbReference type="PROSITE" id="PS50238"/>
    </source>
</evidence>
<evidence type="ECO:0000256" key="1">
    <source>
        <dbReference type="SAM" id="MobiDB-lite"/>
    </source>
</evidence>
<sequence length="828" mass="94482">MFINDVNRKEEIQNIAIEHLKKHGIKYKLKKPRTVSSSQLSKCGKKLFKVPLRNLETETVTLFNGQQLIIPKRIHEMCSFILSKVQTEGVFRKEGSKTRQLDIKESLDRGYPLGKDHQVIDVAVVLKSFLRDLPEPLIPNSHNDLFLLCTLEQKTHEVKLQCLLLACLFLPSENLNVLSYLMQFFNEVASFSESNKMNSNNLSIVVGPNIFPIDDKLAPKSSLKITKICEITQMLIDNSQYIGLIPDNIIDEISQTSSDMRNNKKKKNKRRSGSLTRILNGWRKIVTSNGKPEEENSVSKVILTPQTRSNVKKRKADGNGLFLKRKKEILTNLPNNTLLNTPFTPNRTPVNINPKGKKGDEDEENSISNATKDKKLNWYMRTRSMKSLKDEDNSVLHTSNSNRRNSLMPKTLLERQWSAMSGANNFKRKKRISNAAQKEPDYVRVPKMEYEDFKNRVSAIERRIYLELDNVQTHMSNDNKLDTSPEMNNVIENVQTAYEKTLMESALSLSTSTDQLAKRFTRDLRIRRRSVECPIIRSPSARKIGSIRRRSTERERKSTQVVRNQSWHLGVNNSASVLSRLGSCRRSKRIAELEPRVTTQNNKIDVSQQMLRSTTSSTESPCVSNFNDLSIKDCSSELWMSGESFFSNPQSNLKEEIGSLTGKFGRQSIAKLRTENVGMVRAKVRLFDGFYSDLDESVGSSNSMKNTITNTKISPHIIEENYQSIEASKVESAKRKKGNISPRRRIQKQKLQRIGRQYARNLKSPVDESPTIPIGTFSPRRNSPLISSSLQNMPRIKGSLTGKTPKRLYRTPATMDRKTPYKVLNTPL</sequence>
<gene>
    <name evidence="3" type="ORF">ABEB36_006821</name>
</gene>
<proteinExistence type="predicted"/>
<dbReference type="PROSITE" id="PS50238">
    <property type="entry name" value="RHOGAP"/>
    <property type="match status" value="1"/>
</dbReference>
<dbReference type="InterPro" id="IPR008936">
    <property type="entry name" value="Rho_GTPase_activation_prot"/>
</dbReference>
<dbReference type="Proteomes" id="UP001566132">
    <property type="component" value="Unassembled WGS sequence"/>
</dbReference>
<dbReference type="EMBL" id="JBDJPC010000005">
    <property type="protein sequence ID" value="KAL1501514.1"/>
    <property type="molecule type" value="Genomic_DNA"/>
</dbReference>
<evidence type="ECO:0000313" key="4">
    <source>
        <dbReference type="Proteomes" id="UP001566132"/>
    </source>
</evidence>
<reference evidence="3 4" key="1">
    <citation type="submission" date="2024-05" db="EMBL/GenBank/DDBJ databases">
        <title>Genetic variation in Jamaican populations of the coffee berry borer (Hypothenemus hampei).</title>
        <authorList>
            <person name="Errbii M."/>
            <person name="Myrie A."/>
        </authorList>
    </citation>
    <scope>NUCLEOTIDE SEQUENCE [LARGE SCALE GENOMIC DNA]</scope>
    <source>
        <strain evidence="3">JA-Hopewell-2020-01-JO</strain>
        <tissue evidence="3">Whole body</tissue>
    </source>
</reference>
<dbReference type="PANTHER" id="PTHR15670">
    <property type="entry name" value="RHO GTPASE ACTIVATING PROTEIN 11A"/>
    <property type="match status" value="1"/>
</dbReference>
<comment type="caution">
    <text evidence="3">The sequence shown here is derived from an EMBL/GenBank/DDBJ whole genome shotgun (WGS) entry which is preliminary data.</text>
</comment>
<feature type="compositionally biased region" description="Low complexity" evidence="1">
    <location>
        <begin position="336"/>
        <end position="349"/>
    </location>
</feature>
<keyword evidence="4" id="KW-1185">Reference proteome</keyword>
<dbReference type="Gene3D" id="1.10.555.10">
    <property type="entry name" value="Rho GTPase activation protein"/>
    <property type="match status" value="1"/>
</dbReference>
<dbReference type="PANTHER" id="PTHR15670:SF4">
    <property type="entry name" value="RHO GTPASE-ACTIVATING PROTEIN 11A"/>
    <property type="match status" value="1"/>
</dbReference>